<accession>A0A553ZWS1</accession>
<gene>
    <name evidence="4" type="ORF">FN960_13415</name>
</gene>
<dbReference type="Gene3D" id="3.40.50.1100">
    <property type="match status" value="2"/>
</dbReference>
<feature type="domain" description="Tryptophan synthase beta chain-like PALP" evidence="3">
    <location>
        <begin position="10"/>
        <end position="308"/>
    </location>
</feature>
<evidence type="ECO:0000313" key="5">
    <source>
        <dbReference type="Proteomes" id="UP000318521"/>
    </source>
</evidence>
<dbReference type="GO" id="GO:1901605">
    <property type="term" value="P:alpha-amino acid metabolic process"/>
    <property type="evidence" value="ECO:0007669"/>
    <property type="project" value="UniProtKB-ARBA"/>
</dbReference>
<dbReference type="EMBL" id="VLXZ01000008">
    <property type="protein sequence ID" value="TSB45909.1"/>
    <property type="molecule type" value="Genomic_DNA"/>
</dbReference>
<dbReference type="Pfam" id="PF00291">
    <property type="entry name" value="PALP"/>
    <property type="match status" value="1"/>
</dbReference>
<proteinExistence type="predicted"/>
<evidence type="ECO:0000256" key="2">
    <source>
        <dbReference type="ARBA" id="ARBA00022898"/>
    </source>
</evidence>
<sequence>MLQIAESVLNSIGSTPLVRLNQFTKHVEGNIFAKLEYFSPGLSKKDRIALEMIESAEEKGLLEKGQPIIELTSGSMGTGLAIVCNLKKYPFIAVMSKGNSIERAQVMQAFGAKVVLVDQHPDSQKGKVTGKDLELVEEKTKELTRKYNAFKIDQFNNPGSVTTGETRLGPEIITQLGDTKIDAFVDFMGTEGSFIGVSNALKKAFPPIQCFGVEPVNAAFYNSIESTAGTHIIQGGGYHVPLKFIDENKEIISDFIKVSDKEAIESTRLLASEECIFAGYSGGANAAAALKLLKSELKGKIILIIIPDSGTKYLSTDLWDILEYDE</sequence>
<reference evidence="4 5" key="1">
    <citation type="submission" date="2019-07" db="EMBL/GenBank/DDBJ databases">
        <authorList>
            <person name="Park Y.J."/>
            <person name="Jeong S.E."/>
            <person name="Jung H.S."/>
        </authorList>
    </citation>
    <scope>NUCLEOTIDE SEQUENCE [LARGE SCALE GENOMIC DNA]</scope>
    <source>
        <strain evidence="5">P16(2019)</strain>
    </source>
</reference>
<comment type="caution">
    <text evidence="4">The sequence shown here is derived from an EMBL/GenBank/DDBJ whole genome shotgun (WGS) entry which is preliminary data.</text>
</comment>
<dbReference type="RefSeq" id="WP_143849249.1">
    <property type="nucleotide sequence ID" value="NZ_VLXZ01000008.1"/>
</dbReference>
<dbReference type="InterPro" id="IPR050214">
    <property type="entry name" value="Cys_Synth/Cystath_Beta-Synth"/>
</dbReference>
<dbReference type="PANTHER" id="PTHR10314">
    <property type="entry name" value="CYSTATHIONINE BETA-SYNTHASE"/>
    <property type="match status" value="1"/>
</dbReference>
<name>A0A553ZWS1_9BACI</name>
<comment type="cofactor">
    <cofactor evidence="1">
        <name>pyridoxal 5'-phosphate</name>
        <dbReference type="ChEBI" id="CHEBI:597326"/>
    </cofactor>
</comment>
<protein>
    <submittedName>
        <fullName evidence="4">Cysteine synthase family protein</fullName>
    </submittedName>
</protein>
<keyword evidence="2" id="KW-0663">Pyridoxal phosphate</keyword>
<evidence type="ECO:0000256" key="1">
    <source>
        <dbReference type="ARBA" id="ARBA00001933"/>
    </source>
</evidence>
<dbReference type="SUPFAM" id="SSF53686">
    <property type="entry name" value="Tryptophan synthase beta subunit-like PLP-dependent enzymes"/>
    <property type="match status" value="1"/>
</dbReference>
<dbReference type="InterPro" id="IPR036052">
    <property type="entry name" value="TrpB-like_PALP_sf"/>
</dbReference>
<dbReference type="Proteomes" id="UP000318521">
    <property type="component" value="Unassembled WGS sequence"/>
</dbReference>
<organism evidence="4 5">
    <name type="scientific">Alkalicoccobacillus porphyridii</name>
    <dbReference type="NCBI Taxonomy" id="2597270"/>
    <lineage>
        <taxon>Bacteria</taxon>
        <taxon>Bacillati</taxon>
        <taxon>Bacillota</taxon>
        <taxon>Bacilli</taxon>
        <taxon>Bacillales</taxon>
        <taxon>Bacillaceae</taxon>
        <taxon>Alkalicoccobacillus</taxon>
    </lineage>
</organism>
<dbReference type="OrthoDB" id="9808024at2"/>
<keyword evidence="5" id="KW-1185">Reference proteome</keyword>
<evidence type="ECO:0000313" key="4">
    <source>
        <dbReference type="EMBL" id="TSB45909.1"/>
    </source>
</evidence>
<dbReference type="InterPro" id="IPR001926">
    <property type="entry name" value="TrpB-like_PALP"/>
</dbReference>
<dbReference type="AlphaFoldDB" id="A0A553ZWS1"/>
<dbReference type="CDD" id="cd01561">
    <property type="entry name" value="CBS_like"/>
    <property type="match status" value="1"/>
</dbReference>
<evidence type="ECO:0000259" key="3">
    <source>
        <dbReference type="Pfam" id="PF00291"/>
    </source>
</evidence>